<evidence type="ECO:0000313" key="2">
    <source>
        <dbReference type="EMBL" id="SFK36782.1"/>
    </source>
</evidence>
<dbReference type="InterPro" id="IPR015943">
    <property type="entry name" value="WD40/YVTN_repeat-like_dom_sf"/>
</dbReference>
<dbReference type="RefSeq" id="WP_091897808.1">
    <property type="nucleotide sequence ID" value="NZ_FOSJ01000026.1"/>
</dbReference>
<keyword evidence="1" id="KW-1133">Transmembrane helix</keyword>
<feature type="transmembrane region" description="Helical" evidence="1">
    <location>
        <begin position="84"/>
        <end position="105"/>
    </location>
</feature>
<dbReference type="EMBL" id="FOSJ01000026">
    <property type="protein sequence ID" value="SFK36782.1"/>
    <property type="molecule type" value="Genomic_DNA"/>
</dbReference>
<evidence type="ECO:0008006" key="4">
    <source>
        <dbReference type="Google" id="ProtNLM"/>
    </source>
</evidence>
<gene>
    <name evidence="2" type="ORF">SAMN04488569_102627</name>
</gene>
<name>A0A1I3YY17_9LACT</name>
<dbReference type="SUPFAM" id="SSF50939">
    <property type="entry name" value="Sialidases"/>
    <property type="match status" value="1"/>
</dbReference>
<proteinExistence type="predicted"/>
<reference evidence="3" key="1">
    <citation type="submission" date="2016-10" db="EMBL/GenBank/DDBJ databases">
        <authorList>
            <person name="Varghese N."/>
            <person name="Submissions S."/>
        </authorList>
    </citation>
    <scope>NUCLEOTIDE SEQUENCE [LARGE SCALE GENOMIC DNA]</scope>
    <source>
        <strain evidence="3">DSM 16108</strain>
    </source>
</reference>
<evidence type="ECO:0000256" key="1">
    <source>
        <dbReference type="SAM" id="Phobius"/>
    </source>
</evidence>
<dbReference type="OrthoDB" id="1701846at2"/>
<sequence>MKKKNDIFKALVLNPLVVIIYMIAAYYLYYLSMYGGVRRNAPIIIGCAILLLIWLFVCLFIYFRNRNTNKYTEASTRLKSISTYWFYTAIILLLSITATTGYFVYQSAQPYNGKLSWVIDDLVNTKKIAFEHNNIFENSLEGIFADIQSEIELPAELYVSSDLNLTYDSTGKITSLYTLIYGKNQNEETEAFLLTLDKGSDEIQVRLNGIINYELNETKRLQPLVDAIKAIPLQEITMDWSEEETYSIYYQGYRSWGNNSEGIYWINDEGNNISVPDSYSDEEYAGYAVSVYIAGKEDTITPKRFIDRSFTLSDDYIEKQEKEKNSFDLGYNYKDQVESYFLTEEIGFQLPITDAATGSRYYALEKTVDGGASWERINQEPFYPSSGVSSGIIFFDEQLGFIGLSKNGGSEGFIYRTEDGGVTFEKIEIPEVEVTVSEDLIYNPFDLPDMPYIENEKLYMTVGQGTDGDYNGGVKALYVSDDLGHTWEYVEEINN</sequence>
<keyword evidence="1" id="KW-0472">Membrane</keyword>
<feature type="transmembrane region" description="Helical" evidence="1">
    <location>
        <begin position="41"/>
        <end position="63"/>
    </location>
</feature>
<evidence type="ECO:0000313" key="3">
    <source>
        <dbReference type="Proteomes" id="UP000199589"/>
    </source>
</evidence>
<protein>
    <recommendedName>
        <fullName evidence="4">BNR/Asp-box repeat-containing protein</fullName>
    </recommendedName>
</protein>
<dbReference type="InterPro" id="IPR036278">
    <property type="entry name" value="Sialidase_sf"/>
</dbReference>
<keyword evidence="1" id="KW-0812">Transmembrane</keyword>
<accession>A0A1I3YY17</accession>
<dbReference type="Proteomes" id="UP000199589">
    <property type="component" value="Unassembled WGS sequence"/>
</dbReference>
<organism evidence="2 3">
    <name type="scientific">Marinilactibacillus piezotolerans</name>
    <dbReference type="NCBI Taxonomy" id="258723"/>
    <lineage>
        <taxon>Bacteria</taxon>
        <taxon>Bacillati</taxon>
        <taxon>Bacillota</taxon>
        <taxon>Bacilli</taxon>
        <taxon>Lactobacillales</taxon>
        <taxon>Carnobacteriaceae</taxon>
        <taxon>Marinilactibacillus</taxon>
    </lineage>
</organism>
<dbReference type="AlphaFoldDB" id="A0A1I3YY17"/>
<dbReference type="Gene3D" id="2.130.10.10">
    <property type="entry name" value="YVTN repeat-like/Quinoprotein amine dehydrogenase"/>
    <property type="match status" value="1"/>
</dbReference>
<feature type="transmembrane region" description="Helical" evidence="1">
    <location>
        <begin position="7"/>
        <end position="29"/>
    </location>
</feature>
<keyword evidence="3" id="KW-1185">Reference proteome</keyword>